<proteinExistence type="predicted"/>
<dbReference type="AlphaFoldDB" id="A0AAN9CGL9"/>
<reference evidence="1 10" key="1">
    <citation type="submission" date="2024-02" db="EMBL/GenBank/DDBJ databases">
        <title>Chromosome-level genome assembly of the Eurasian Minnow (Phoxinus phoxinus).</title>
        <authorList>
            <person name="Oriowo T.O."/>
            <person name="Martin S."/>
            <person name="Stange M."/>
            <person name="Chrysostomakis Y."/>
            <person name="Brown T."/>
            <person name="Winkler S."/>
            <person name="Kukowka S."/>
            <person name="Myers E.W."/>
            <person name="Bohne A."/>
        </authorList>
    </citation>
    <scope>NUCLEOTIDE SEQUENCE [LARGE SCALE GENOMIC DNA]</scope>
    <source>
        <strain evidence="1">ZFMK-TIS-60720</strain>
        <tissue evidence="1">Whole Organism</tissue>
    </source>
</reference>
<evidence type="ECO:0000313" key="7">
    <source>
        <dbReference type="EMBL" id="KAK7172545.1"/>
    </source>
</evidence>
<evidence type="ECO:0000313" key="5">
    <source>
        <dbReference type="EMBL" id="KAK7171595.1"/>
    </source>
</evidence>
<dbReference type="Proteomes" id="UP001364617">
    <property type="component" value="Unassembled WGS sequence"/>
</dbReference>
<dbReference type="EMBL" id="JAYKXH010000018">
    <property type="protein sequence ID" value="KAK7136720.1"/>
    <property type="molecule type" value="Genomic_DNA"/>
</dbReference>
<keyword evidence="10" id="KW-1185">Reference proteome</keyword>
<organism evidence="1 10">
    <name type="scientific">Phoxinus phoxinus</name>
    <name type="common">Eurasian minnow</name>
    <dbReference type="NCBI Taxonomy" id="58324"/>
    <lineage>
        <taxon>Eukaryota</taxon>
        <taxon>Metazoa</taxon>
        <taxon>Chordata</taxon>
        <taxon>Craniata</taxon>
        <taxon>Vertebrata</taxon>
        <taxon>Euteleostomi</taxon>
        <taxon>Actinopterygii</taxon>
        <taxon>Neopterygii</taxon>
        <taxon>Teleostei</taxon>
        <taxon>Ostariophysi</taxon>
        <taxon>Cypriniformes</taxon>
        <taxon>Leuciscidae</taxon>
        <taxon>Phoxininae</taxon>
        <taxon>Phoxinus</taxon>
    </lineage>
</organism>
<dbReference type="EMBL" id="JAYKXH010000003">
    <property type="protein sequence ID" value="KAK7173612.1"/>
    <property type="molecule type" value="Genomic_DNA"/>
</dbReference>
<evidence type="ECO:0000313" key="1">
    <source>
        <dbReference type="EMBL" id="KAK7136720.1"/>
    </source>
</evidence>
<evidence type="ECO:0000313" key="2">
    <source>
        <dbReference type="EMBL" id="KAK7141592.1"/>
    </source>
</evidence>
<evidence type="ECO:0000313" key="6">
    <source>
        <dbReference type="EMBL" id="KAK7172134.1"/>
    </source>
</evidence>
<evidence type="ECO:0000313" key="10">
    <source>
        <dbReference type="Proteomes" id="UP001364617"/>
    </source>
</evidence>
<dbReference type="EMBL" id="JAYKXH010000003">
    <property type="protein sequence ID" value="KAK7172545.1"/>
    <property type="molecule type" value="Genomic_DNA"/>
</dbReference>
<protein>
    <submittedName>
        <fullName evidence="1">Uncharacterized protein</fullName>
    </submittedName>
</protein>
<gene>
    <name evidence="9" type="ORF">R3I93_002397</name>
    <name evidence="7" type="ORF">R3I93_002610</name>
    <name evidence="8" type="ORF">R3I93_003435</name>
    <name evidence="5" type="ORF">R3I93_004029</name>
    <name evidence="6" type="ORF">R3I93_004436</name>
    <name evidence="4" type="ORF">R3I93_008097</name>
    <name evidence="3" type="ORF">R3I93_013703</name>
    <name evidence="2" type="ORF">R3I93_015669</name>
    <name evidence="1" type="ORF">R3I93_016924</name>
</gene>
<dbReference type="EMBL" id="JAYKXH010000016">
    <property type="protein sequence ID" value="KAK7141592.1"/>
    <property type="molecule type" value="Genomic_DNA"/>
</dbReference>
<name>A0AAN9CGL9_9TELE</name>
<evidence type="ECO:0000313" key="4">
    <source>
        <dbReference type="EMBL" id="KAK7160345.1"/>
    </source>
</evidence>
<evidence type="ECO:0000313" key="3">
    <source>
        <dbReference type="EMBL" id="KAK7146060.1"/>
    </source>
</evidence>
<dbReference type="EMBL" id="JAYKXH010000014">
    <property type="protein sequence ID" value="KAK7146060.1"/>
    <property type="molecule type" value="Genomic_DNA"/>
</dbReference>
<dbReference type="EMBL" id="JAYKXH010000004">
    <property type="protein sequence ID" value="KAK7172134.1"/>
    <property type="molecule type" value="Genomic_DNA"/>
</dbReference>
<evidence type="ECO:0000313" key="8">
    <source>
        <dbReference type="EMBL" id="KAK7173612.1"/>
    </source>
</evidence>
<evidence type="ECO:0000313" key="9">
    <source>
        <dbReference type="EMBL" id="KAK7175472.1"/>
    </source>
</evidence>
<comment type="caution">
    <text evidence="1">The sequence shown here is derived from an EMBL/GenBank/DDBJ whole genome shotgun (WGS) entry which is preliminary data.</text>
</comment>
<dbReference type="EMBL" id="JAYKXH010000002">
    <property type="protein sequence ID" value="KAK7175472.1"/>
    <property type="molecule type" value="Genomic_DNA"/>
</dbReference>
<sequence length="50" mass="5684">MQEGLADKITKAVKDAIQAVQSAPSHPVDIDNYHDKWQIFITVKFKRTSL</sequence>
<dbReference type="EMBL" id="JAYKXH010000008">
    <property type="protein sequence ID" value="KAK7160345.1"/>
    <property type="molecule type" value="Genomic_DNA"/>
</dbReference>
<accession>A0AAN9CGL9</accession>
<dbReference type="EMBL" id="JAYKXH010000004">
    <property type="protein sequence ID" value="KAK7171595.1"/>
    <property type="molecule type" value="Genomic_DNA"/>
</dbReference>